<reference evidence="2" key="1">
    <citation type="submission" date="2015-07" db="EMBL/GenBank/DDBJ databases">
        <title>Genome sequencing of Sunxiuqinia dokdonensis strain SK.</title>
        <authorList>
            <person name="Ahn S."/>
            <person name="Kim B.-C."/>
        </authorList>
    </citation>
    <scope>NUCLEOTIDE SEQUENCE [LARGE SCALE GENOMIC DNA]</scope>
    <source>
        <strain evidence="2">SK</strain>
    </source>
</reference>
<evidence type="ECO:0008006" key="3">
    <source>
        <dbReference type="Google" id="ProtNLM"/>
    </source>
</evidence>
<evidence type="ECO:0000313" key="1">
    <source>
        <dbReference type="EMBL" id="KOH46135.1"/>
    </source>
</evidence>
<dbReference type="PATRIC" id="fig|1409788.3.peg.1066"/>
<dbReference type="OrthoDB" id="13547at2"/>
<dbReference type="EMBL" id="LGIA01000044">
    <property type="protein sequence ID" value="KOH46135.1"/>
    <property type="molecule type" value="Genomic_DNA"/>
</dbReference>
<dbReference type="AlphaFoldDB" id="A0A0L8VCF4"/>
<evidence type="ECO:0000313" key="2">
    <source>
        <dbReference type="Proteomes" id="UP000036958"/>
    </source>
</evidence>
<dbReference type="RefSeq" id="WP_053180379.1">
    <property type="nucleotide sequence ID" value="NZ_LGIA01000044.1"/>
</dbReference>
<organism evidence="1 2">
    <name type="scientific">Sunxiuqinia dokdonensis</name>
    <dbReference type="NCBI Taxonomy" id="1409788"/>
    <lineage>
        <taxon>Bacteria</taxon>
        <taxon>Pseudomonadati</taxon>
        <taxon>Bacteroidota</taxon>
        <taxon>Bacteroidia</taxon>
        <taxon>Marinilabiliales</taxon>
        <taxon>Prolixibacteraceae</taxon>
        <taxon>Sunxiuqinia</taxon>
    </lineage>
</organism>
<dbReference type="SUPFAM" id="SSF81593">
    <property type="entry name" value="Nucleotidyltransferase substrate binding subunit/domain"/>
    <property type="match status" value="1"/>
</dbReference>
<comment type="caution">
    <text evidence="1">The sequence shown here is derived from an EMBL/GenBank/DDBJ whole genome shotgun (WGS) entry which is preliminary data.</text>
</comment>
<gene>
    <name evidence="1" type="ORF">NC99_10470</name>
</gene>
<proteinExistence type="predicted"/>
<dbReference type="Proteomes" id="UP000036958">
    <property type="component" value="Unassembled WGS sequence"/>
</dbReference>
<protein>
    <recommendedName>
        <fullName evidence="3">Nucleotidyltransferase</fullName>
    </recommendedName>
</protein>
<name>A0A0L8VCF4_9BACT</name>
<accession>A0A0L8VCF4</accession>
<keyword evidence="2" id="KW-1185">Reference proteome</keyword>
<dbReference type="Gene3D" id="1.20.120.330">
    <property type="entry name" value="Nucleotidyltransferases domain 2"/>
    <property type="match status" value="1"/>
</dbReference>
<sequence>MGNRLFPSLLENLGEDLEGKPFIDILTRLEQLRLIENHKDWLKLRETRNMVIHEYPFNSNEIIAGLNLLNVQFSLLKTIWLSLKEYAENRFNLN</sequence>